<keyword evidence="2 4" id="KW-0012">Acyltransferase</keyword>
<dbReference type="InterPro" id="IPR000182">
    <property type="entry name" value="GNAT_dom"/>
</dbReference>
<evidence type="ECO:0000256" key="1">
    <source>
        <dbReference type="ARBA" id="ARBA00022679"/>
    </source>
</evidence>
<organism evidence="4 5">
    <name type="scientific">Albidovulum aquaemixtae</name>
    <dbReference type="NCBI Taxonomy" id="1542388"/>
    <lineage>
        <taxon>Bacteria</taxon>
        <taxon>Pseudomonadati</taxon>
        <taxon>Pseudomonadota</taxon>
        <taxon>Alphaproteobacteria</taxon>
        <taxon>Rhodobacterales</taxon>
        <taxon>Paracoccaceae</taxon>
        <taxon>Albidovulum</taxon>
    </lineage>
</organism>
<evidence type="ECO:0000313" key="4">
    <source>
        <dbReference type="EMBL" id="SPH18357.1"/>
    </source>
</evidence>
<dbReference type="AlphaFoldDB" id="A0A2R8B6X2"/>
<evidence type="ECO:0000313" key="5">
    <source>
        <dbReference type="Proteomes" id="UP000244924"/>
    </source>
</evidence>
<evidence type="ECO:0000256" key="2">
    <source>
        <dbReference type="ARBA" id="ARBA00023315"/>
    </source>
</evidence>
<name>A0A2R8B6X2_9RHOB</name>
<dbReference type="EMBL" id="OMOQ01000001">
    <property type="protein sequence ID" value="SPH18357.1"/>
    <property type="molecule type" value="Genomic_DNA"/>
</dbReference>
<dbReference type="InterPro" id="IPR050832">
    <property type="entry name" value="Bact_Acetyltransf"/>
</dbReference>
<dbReference type="RefSeq" id="WP_108852689.1">
    <property type="nucleotide sequence ID" value="NZ_OMOQ01000001.1"/>
</dbReference>
<dbReference type="CDD" id="cd04301">
    <property type="entry name" value="NAT_SF"/>
    <property type="match status" value="1"/>
</dbReference>
<keyword evidence="1 4" id="KW-0808">Transferase</keyword>
<accession>A0A2R8B6X2</accession>
<dbReference type="PANTHER" id="PTHR43877:SF2">
    <property type="entry name" value="AMINOALKYLPHOSPHONATE N-ACETYLTRANSFERASE-RELATED"/>
    <property type="match status" value="1"/>
</dbReference>
<dbReference type="Proteomes" id="UP000244924">
    <property type="component" value="Unassembled WGS sequence"/>
</dbReference>
<protein>
    <submittedName>
        <fullName evidence="4">Mycothiol acetyltransferase</fullName>
        <ecNumber evidence="4">2.3.1.189</ecNumber>
    </submittedName>
</protein>
<dbReference type="SUPFAM" id="SSF55729">
    <property type="entry name" value="Acyl-CoA N-acyltransferases (Nat)"/>
    <property type="match status" value="1"/>
</dbReference>
<evidence type="ECO:0000259" key="3">
    <source>
        <dbReference type="PROSITE" id="PS51186"/>
    </source>
</evidence>
<dbReference type="PROSITE" id="PS51186">
    <property type="entry name" value="GNAT"/>
    <property type="match status" value="1"/>
</dbReference>
<keyword evidence="5" id="KW-1185">Reference proteome</keyword>
<sequence length="146" mass="15864">MLHRAGPEDIDLILPLVAAYHSHEGIASSPEARRAALAPLLKGSDFGAVWLIGTHSAPIGYIAITFGWSIEMGGQDAFVDEFFLVPASRGKGHGQAALDLVTAELKARGVRALHLEVSRDNQAGQRFYRHAGFEPREGYFLMSHTL</sequence>
<dbReference type="PANTHER" id="PTHR43877">
    <property type="entry name" value="AMINOALKYLPHOSPHONATE N-ACETYLTRANSFERASE-RELATED-RELATED"/>
    <property type="match status" value="1"/>
</dbReference>
<dbReference type="OrthoDB" id="9805924at2"/>
<dbReference type="InterPro" id="IPR016181">
    <property type="entry name" value="Acyl_CoA_acyltransferase"/>
</dbReference>
<dbReference type="GO" id="GO:0035447">
    <property type="term" value="F:mycothiol synthase activity"/>
    <property type="evidence" value="ECO:0007669"/>
    <property type="project" value="UniProtKB-EC"/>
</dbReference>
<reference evidence="4 5" key="1">
    <citation type="submission" date="2018-03" db="EMBL/GenBank/DDBJ databases">
        <authorList>
            <person name="Keele B.F."/>
        </authorList>
    </citation>
    <scope>NUCLEOTIDE SEQUENCE [LARGE SCALE GENOMIC DNA]</scope>
    <source>
        <strain evidence="4 5">CECT 8626</strain>
    </source>
</reference>
<dbReference type="Pfam" id="PF00583">
    <property type="entry name" value="Acetyltransf_1"/>
    <property type="match status" value="1"/>
</dbReference>
<dbReference type="EC" id="2.3.1.189" evidence="4"/>
<feature type="domain" description="N-acetyltransferase" evidence="3">
    <location>
        <begin position="1"/>
        <end position="146"/>
    </location>
</feature>
<dbReference type="Gene3D" id="3.40.630.30">
    <property type="match status" value="1"/>
</dbReference>
<proteinExistence type="predicted"/>
<gene>
    <name evidence="4" type="primary">mshD_1</name>
    <name evidence="4" type="ORF">DEA8626_01894</name>
</gene>